<sequence length="1567" mass="170827">MTRSIDAVATSAQIKATYRRYLQSLLAVRDPLLDAALRRAIDTTSLLDKGPYLEATPPYAPGATAHELIDEGVLASGFTRLASNAMPMDRPLYVHQERAIRKVAAGRNVVVATGTGSGKTESFLLPILDRLVREDAEGTLGPGVRALLLYPMNALANDQLKRLRQLLATYPAITFGRYTGDTEHDPVKARERFGELNIGEPILPNELLSRTEMRATPPHLLLTNYAMLEYLLLRPSDLQLFGSGGTSTWRFIVVDEAHVYDGTQGAEIAMLLRRVRDRVAPGSALQCIATSATVGGDSEPSTVTKFASSLFDQPFESVDGDPSRQDLITAERLPAPEGPYWGPLTAADYIRLLDEPDHDAAIGALASKAGFSSSPGAGATIALSHEQALATLRSTLASGPKRFDSVVEAVFGKDPHGPAGLAAAVKVASSLRNQDGTAVLSARYHLFLRATEGAFTCLSPNGPHVHLARHDLCPECDTRVFELGSCKRCGAVHIVGSSEIVDGVIRLRPRKATEKGTWLVLGDQPELIDEDEEAVADEGRGVTGNNAKLCAKCGSLNDSRATACADRSCRASDLRPVRRLNQKGDEIAGCLVCGARGAGTVRIFETGADASGAVITTSLYQCLPPGSDPREADLPGEGRKLLAFSDSRQAAAYFAPYLEDSYLRLQRRRLISQGLIASGADEEPVGIEDLSFETRKAAKRTRVFPGRLTAQQELRQVAPWVMAEVLATDDRQSLEGLGLASIALYRDRSWQVPKPLLDLGLGPGEAWAFLQELVRTLRQQGAVSMPEDVPPNHEIFAPRLGPIRARLSGPESVRKVLSWLPGKGTNRRVDYTRRVLTALNVDTDAIALLKGIWAFLTNPNSPVDWLRSSTEHALGIAYQVDHELLRLVWVSERNPVHQCTTCRRISPFTVRGVCPALSCDGTLAPFVPLDLDDDIDHYRSIYRSMNAVPLSAKEHTAQWSNVEAASIQQDFIRGRVNALSCSTTFELGVDVGELQAVMLRNMPPNTANYIQRAGRAGRRSGSAALVVTYANRRSHDLTHFAEPEVMMSGVIRAPYVPLVNARINRRHAHSVALAEFFRWYFASTNKIERTAGGFFLPDESAPTVSLIKGFLSPVPTEITKSLMRILPAQIAHELGVESGIWASHLIDLLEDVRRELAADVSELEHLRDEAAEAKNFQLAERYQQVGNTLRRRDLLGFLANHNVLPKYGFPTDSVELRTAFGLGKHLGSSLDLTRDLSAAIHEYAPDATLVAGGKLWTSRGIYRLPGRDLEEFNYYVCKRCGGFRQAVADVDTTCSYCGAAAEATPRKLTIPEFGFVADKEPKNPGPRPPMRSWSGATHILKHPPEGKTRQLRLPGGSANVRVGPRGRLIAVADGPGGRGFWICDWCGHGSARVASPQKGPAHKHLLRDIDCNGPQHPLDLAHSYETDLLTLDLRVAGFVGNQDAWHSVLYAIVEAACETLEIGRDDIGGSLTPTGIDRWEIVLFDAVPGGAGHVLMIEQRLESVFNAALRRVSLCDCGPETSCYGCLRSYSNQREHDVLSRGAAEQILRRLIDDTGQIDAKFALRPI</sequence>
<protein>
    <submittedName>
        <fullName evidence="7">DEAD/DEAH box helicase</fullName>
    </submittedName>
</protein>
<evidence type="ECO:0000313" key="7">
    <source>
        <dbReference type="EMBL" id="ADJ50004.1"/>
    </source>
</evidence>
<dbReference type="InterPro" id="IPR001650">
    <property type="entry name" value="Helicase_C-like"/>
</dbReference>
<dbReference type="PROSITE" id="PS51194">
    <property type="entry name" value="HELICASE_CTER"/>
    <property type="match status" value="1"/>
</dbReference>
<dbReference type="InterPro" id="IPR018973">
    <property type="entry name" value="MZB"/>
</dbReference>
<feature type="domain" description="Helicase C-terminal" evidence="6">
    <location>
        <begin position="909"/>
        <end position="1064"/>
    </location>
</feature>
<evidence type="ECO:0000259" key="5">
    <source>
        <dbReference type="PROSITE" id="PS51192"/>
    </source>
</evidence>
<dbReference type="SUPFAM" id="SSF52540">
    <property type="entry name" value="P-loop containing nucleoside triphosphate hydrolases"/>
    <property type="match status" value="2"/>
</dbReference>
<keyword evidence="1" id="KW-0547">Nucleotide-binding</keyword>
<keyword evidence="3" id="KW-0175">Coiled coil</keyword>
<keyword evidence="2" id="KW-0067">ATP-binding</keyword>
<dbReference type="eggNOG" id="COG1205">
    <property type="taxonomic scope" value="Bacteria"/>
</dbReference>
<gene>
    <name evidence="7" type="ordered locus">AMED_8307</name>
</gene>
<dbReference type="Pfam" id="PF00271">
    <property type="entry name" value="Helicase_C"/>
    <property type="match status" value="1"/>
</dbReference>
<dbReference type="SMART" id="SM00487">
    <property type="entry name" value="DEXDc"/>
    <property type="match status" value="1"/>
</dbReference>
<evidence type="ECO:0000256" key="1">
    <source>
        <dbReference type="ARBA" id="ARBA00022741"/>
    </source>
</evidence>
<keyword evidence="7" id="KW-0347">Helicase</keyword>
<dbReference type="PROSITE" id="PS51192">
    <property type="entry name" value="HELICASE_ATP_BIND_1"/>
    <property type="match status" value="1"/>
</dbReference>
<feature type="domain" description="Helicase ATP-binding" evidence="5">
    <location>
        <begin position="100"/>
        <end position="312"/>
    </location>
</feature>
<dbReference type="GO" id="GO:0005524">
    <property type="term" value="F:ATP binding"/>
    <property type="evidence" value="ECO:0007669"/>
    <property type="project" value="UniProtKB-KW"/>
</dbReference>
<dbReference type="CDD" id="cd17923">
    <property type="entry name" value="DEXHc_Hrq1-like"/>
    <property type="match status" value="1"/>
</dbReference>
<dbReference type="PANTHER" id="PTHR47957:SF3">
    <property type="entry name" value="ATP-DEPENDENT HELICASE HRQ1"/>
    <property type="match status" value="1"/>
</dbReference>
<dbReference type="KEGG" id="amd:AMED_8307"/>
<feature type="coiled-coil region" evidence="3">
    <location>
        <begin position="1146"/>
        <end position="1173"/>
    </location>
</feature>
<dbReference type="InterPro" id="IPR014001">
    <property type="entry name" value="Helicase_ATP-bd"/>
</dbReference>
<dbReference type="Pfam" id="PF09369">
    <property type="entry name" value="MZB"/>
    <property type="match status" value="1"/>
</dbReference>
<dbReference type="GeneID" id="92875917"/>
<feature type="region of interest" description="Disordered" evidence="4">
    <location>
        <begin position="1318"/>
        <end position="1348"/>
    </location>
</feature>
<dbReference type="eggNOG" id="COG1552">
    <property type="taxonomic scope" value="Bacteria"/>
</dbReference>
<dbReference type="PATRIC" id="fig|749927.5.peg.8630"/>
<dbReference type="HOGENOM" id="CLU_001338_2_1_11"/>
<dbReference type="Proteomes" id="UP000000328">
    <property type="component" value="Chromosome"/>
</dbReference>
<evidence type="ECO:0000256" key="2">
    <source>
        <dbReference type="ARBA" id="ARBA00022840"/>
    </source>
</evidence>
<dbReference type="Gene3D" id="3.40.50.300">
    <property type="entry name" value="P-loop containing nucleotide triphosphate hydrolases"/>
    <property type="match status" value="2"/>
</dbReference>
<dbReference type="GO" id="GO:0036297">
    <property type="term" value="P:interstrand cross-link repair"/>
    <property type="evidence" value="ECO:0007669"/>
    <property type="project" value="TreeGrafter"/>
</dbReference>
<dbReference type="eggNOG" id="COG1201">
    <property type="taxonomic scope" value="Bacteria"/>
</dbReference>
<evidence type="ECO:0000259" key="6">
    <source>
        <dbReference type="PROSITE" id="PS51194"/>
    </source>
</evidence>
<evidence type="ECO:0000256" key="3">
    <source>
        <dbReference type="SAM" id="Coils"/>
    </source>
</evidence>
<dbReference type="OrthoDB" id="3197455at2"/>
<name>A0A0H3DJY4_AMYMU</name>
<reference evidence="7 8" key="1">
    <citation type="journal article" date="2010" name="Cell Res.">
        <title>Complete genome sequence of the rifamycin SV-producing Amycolatopsis mediterranei U32 revealed its genetic characteristics in phylogeny and metabolism.</title>
        <authorList>
            <person name="Zhao W."/>
            <person name="Zhong Y."/>
            <person name="Yuan H."/>
            <person name="Wang J."/>
            <person name="Zheng H."/>
            <person name="Wang Y."/>
            <person name="Cen X."/>
            <person name="Xu F."/>
            <person name="Bai J."/>
            <person name="Han X."/>
            <person name="Lu G."/>
            <person name="Zhu Y."/>
            <person name="Shao Z."/>
            <person name="Yan H."/>
            <person name="Li C."/>
            <person name="Peng N."/>
            <person name="Zhang Z."/>
            <person name="Zhang Y."/>
            <person name="Lin W."/>
            <person name="Fan Y."/>
            <person name="Qin Z."/>
            <person name="Hu Y."/>
            <person name="Zhu B."/>
            <person name="Wang S."/>
            <person name="Ding X."/>
            <person name="Zhao G.P."/>
        </authorList>
    </citation>
    <scope>NUCLEOTIDE SEQUENCE [LARGE SCALE GENOMIC DNA]</scope>
    <source>
        <strain evidence="8">U-32</strain>
    </source>
</reference>
<organism evidence="7 8">
    <name type="scientific">Amycolatopsis mediterranei (strain U-32)</name>
    <dbReference type="NCBI Taxonomy" id="749927"/>
    <lineage>
        <taxon>Bacteria</taxon>
        <taxon>Bacillati</taxon>
        <taxon>Actinomycetota</taxon>
        <taxon>Actinomycetes</taxon>
        <taxon>Pseudonocardiales</taxon>
        <taxon>Pseudonocardiaceae</taxon>
        <taxon>Amycolatopsis</taxon>
    </lineage>
</organism>
<evidence type="ECO:0000256" key="4">
    <source>
        <dbReference type="SAM" id="MobiDB-lite"/>
    </source>
</evidence>
<proteinExistence type="predicted"/>
<dbReference type="EMBL" id="CP002000">
    <property type="protein sequence ID" value="ADJ50004.1"/>
    <property type="molecule type" value="Genomic_DNA"/>
</dbReference>
<evidence type="ECO:0000313" key="8">
    <source>
        <dbReference type="Proteomes" id="UP000000328"/>
    </source>
</evidence>
<keyword evidence="7" id="KW-0378">Hydrolase</keyword>
<dbReference type="GO" id="GO:0003676">
    <property type="term" value="F:nucleic acid binding"/>
    <property type="evidence" value="ECO:0007669"/>
    <property type="project" value="InterPro"/>
</dbReference>
<dbReference type="Pfam" id="PF00270">
    <property type="entry name" value="DEAD"/>
    <property type="match status" value="1"/>
</dbReference>
<dbReference type="RefSeq" id="WP_013230035.1">
    <property type="nucleotide sequence ID" value="NC_014318.1"/>
</dbReference>
<dbReference type="GO" id="GO:0043138">
    <property type="term" value="F:3'-5' DNA helicase activity"/>
    <property type="evidence" value="ECO:0007669"/>
    <property type="project" value="TreeGrafter"/>
</dbReference>
<accession>A0A0H3DJY4</accession>
<dbReference type="SMART" id="SM00490">
    <property type="entry name" value="HELICc"/>
    <property type="match status" value="1"/>
</dbReference>
<dbReference type="GO" id="GO:0006289">
    <property type="term" value="P:nucleotide-excision repair"/>
    <property type="evidence" value="ECO:0007669"/>
    <property type="project" value="TreeGrafter"/>
</dbReference>
<dbReference type="PANTHER" id="PTHR47957">
    <property type="entry name" value="ATP-DEPENDENT HELICASE HRQ1"/>
    <property type="match status" value="1"/>
</dbReference>
<dbReference type="InterPro" id="IPR011545">
    <property type="entry name" value="DEAD/DEAH_box_helicase_dom"/>
</dbReference>
<dbReference type="InterPro" id="IPR027417">
    <property type="entry name" value="P-loop_NTPase"/>
</dbReference>